<dbReference type="GO" id="GO:0016779">
    <property type="term" value="F:nucleotidyltransferase activity"/>
    <property type="evidence" value="ECO:0007669"/>
    <property type="project" value="UniProtKB-ARBA"/>
</dbReference>
<dbReference type="AlphaFoldDB" id="A0A921NUQ5"/>
<name>A0A921NUQ5_9RHOB</name>
<dbReference type="PANTHER" id="PTHR43777">
    <property type="entry name" value="MOLYBDENUM COFACTOR CYTIDYLYLTRANSFERASE"/>
    <property type="match status" value="1"/>
</dbReference>
<protein>
    <submittedName>
        <fullName evidence="3">MobA-like NTP transferase domain containing protein</fullName>
    </submittedName>
</protein>
<accession>A0A921NUQ5</accession>
<dbReference type="InterPro" id="IPR025877">
    <property type="entry name" value="MobA-like_NTP_Trfase"/>
</dbReference>
<dbReference type="Gene3D" id="3.90.550.10">
    <property type="entry name" value="Spore Coat Polysaccharide Biosynthesis Protein SpsA, Chain A"/>
    <property type="match status" value="1"/>
</dbReference>
<dbReference type="EMBL" id="APKE01000029">
    <property type="protein sequence ID" value="KAF0675144.1"/>
    <property type="molecule type" value="Genomic_DNA"/>
</dbReference>
<evidence type="ECO:0000313" key="3">
    <source>
        <dbReference type="EMBL" id="KAF0675144.1"/>
    </source>
</evidence>
<evidence type="ECO:0000313" key="4">
    <source>
        <dbReference type="Proteomes" id="UP000698242"/>
    </source>
</evidence>
<sequence>MRGADKLLEPVSGQALLLRTVMGARAALGAVLVTLPPPDTPRCAARRDALRGAADETGGTLEMAAVKDAQEGMAASLRLAAAWAESRLGSGSGGLLVAMADMPEIDAGAFRALRSAWDASGGTQVIRAASASGRPGQPVIFPRRLLPRLSQVTGDSGGRAILRGEDAALVPLPGDAALIDLDTPEAWAAWRAAQRP</sequence>
<dbReference type="InterPro" id="IPR029044">
    <property type="entry name" value="Nucleotide-diphossugar_trans"/>
</dbReference>
<evidence type="ECO:0000259" key="2">
    <source>
        <dbReference type="Pfam" id="PF12804"/>
    </source>
</evidence>
<comment type="caution">
    <text evidence="3">The sequence shown here is derived from an EMBL/GenBank/DDBJ whole genome shotgun (WGS) entry which is preliminary data.</text>
</comment>
<proteinExistence type="predicted"/>
<keyword evidence="3" id="KW-0808">Transferase</keyword>
<dbReference type="PANTHER" id="PTHR43777:SF1">
    <property type="entry name" value="MOLYBDENUM COFACTOR CYTIDYLYLTRANSFERASE"/>
    <property type="match status" value="1"/>
</dbReference>
<gene>
    <name evidence="3" type="ORF">PMES_02512</name>
</gene>
<feature type="domain" description="MobA-like NTP transferase" evidence="2">
    <location>
        <begin position="1"/>
        <end position="164"/>
    </location>
</feature>
<dbReference type="SUPFAM" id="SSF53448">
    <property type="entry name" value="Nucleotide-diphospho-sugar transferases"/>
    <property type="match status" value="1"/>
</dbReference>
<organism evidence="3 4">
    <name type="scientific">Profundibacterium mesophilum KAUST100406-0324</name>
    <dbReference type="NCBI Taxonomy" id="1037889"/>
    <lineage>
        <taxon>Bacteria</taxon>
        <taxon>Pseudomonadati</taxon>
        <taxon>Pseudomonadota</taxon>
        <taxon>Alphaproteobacteria</taxon>
        <taxon>Rhodobacterales</taxon>
        <taxon>Roseobacteraceae</taxon>
        <taxon>Profundibacterium</taxon>
    </lineage>
</organism>
<reference evidence="3" key="1">
    <citation type="submission" date="2013-03" db="EMBL/GenBank/DDBJ databases">
        <title>Genome Sequence of the Profundibacterium mesophilum strain KAUST100406-0324T from Red Sea, a novel genus in the family Rhodobacteraceae.</title>
        <authorList>
            <person name="Essack M."/>
            <person name="Alam I."/>
            <person name="Lafi F."/>
            <person name="Alawi W."/>
            <person name="Kamanu F."/>
            <person name="Al-Suwailem A."/>
            <person name="Lee O.O."/>
            <person name="Xu Y."/>
            <person name="Bajic V."/>
            <person name="Qian P.-Y."/>
            <person name="Archer J."/>
        </authorList>
    </citation>
    <scope>NUCLEOTIDE SEQUENCE</scope>
    <source>
        <strain evidence="3">KAUST100406-0324</strain>
    </source>
</reference>
<evidence type="ECO:0000256" key="1">
    <source>
        <dbReference type="ARBA" id="ARBA00022842"/>
    </source>
</evidence>
<keyword evidence="1" id="KW-0460">Magnesium</keyword>
<keyword evidence="4" id="KW-1185">Reference proteome</keyword>
<dbReference type="Pfam" id="PF12804">
    <property type="entry name" value="NTP_transf_3"/>
    <property type="match status" value="1"/>
</dbReference>
<dbReference type="Proteomes" id="UP000698242">
    <property type="component" value="Unassembled WGS sequence"/>
</dbReference>
<dbReference type="OrthoDB" id="9779263at2"/>